<gene>
    <name evidence="4" type="ORF">SAMN05421736_13033</name>
</gene>
<dbReference type="Gene3D" id="1.10.1660.10">
    <property type="match status" value="1"/>
</dbReference>
<dbReference type="STRING" id="1503961.SAMN05421736_13033"/>
<dbReference type="InterPro" id="IPR047057">
    <property type="entry name" value="MerR_fam"/>
</dbReference>
<accession>A0A1H3UZ12</accession>
<evidence type="ECO:0000313" key="5">
    <source>
        <dbReference type="Proteomes" id="UP000198935"/>
    </source>
</evidence>
<dbReference type="Proteomes" id="UP000198935">
    <property type="component" value="Unassembled WGS sequence"/>
</dbReference>
<name>A0A1H3UZ12_9BACI</name>
<dbReference type="EMBL" id="FNPI01000030">
    <property type="protein sequence ID" value="SDZ67684.1"/>
    <property type="molecule type" value="Genomic_DNA"/>
</dbReference>
<dbReference type="SUPFAM" id="SSF46955">
    <property type="entry name" value="Putative DNA-binding domain"/>
    <property type="match status" value="1"/>
</dbReference>
<feature type="coiled-coil region" evidence="2">
    <location>
        <begin position="85"/>
        <end position="119"/>
    </location>
</feature>
<proteinExistence type="predicted"/>
<dbReference type="InterPro" id="IPR000551">
    <property type="entry name" value="MerR-type_HTH_dom"/>
</dbReference>
<evidence type="ECO:0000256" key="1">
    <source>
        <dbReference type="ARBA" id="ARBA00023125"/>
    </source>
</evidence>
<evidence type="ECO:0000313" key="4">
    <source>
        <dbReference type="EMBL" id="SDZ67684.1"/>
    </source>
</evidence>
<sequence>MENLLPIQDISSITGLSSYTLRYYERIGLLSGIERDENGYRKYSKTDILWIDFLIRLRNTEMPIRDMKKFAELRRQGDSTVTARRELLETHQEKVLNQIKQLENNLTKINEKIDYYKKMEEKAK</sequence>
<protein>
    <submittedName>
        <fullName evidence="4">DNA-binding transcriptional regulator, MerR family</fullName>
    </submittedName>
</protein>
<dbReference type="SMART" id="SM00422">
    <property type="entry name" value="HTH_MERR"/>
    <property type="match status" value="1"/>
</dbReference>
<keyword evidence="1 4" id="KW-0238">DNA-binding</keyword>
<dbReference type="PROSITE" id="PS50937">
    <property type="entry name" value="HTH_MERR_2"/>
    <property type="match status" value="1"/>
</dbReference>
<feature type="domain" description="HTH merR-type" evidence="3">
    <location>
        <begin position="4"/>
        <end position="73"/>
    </location>
</feature>
<dbReference type="PANTHER" id="PTHR30204">
    <property type="entry name" value="REDOX-CYCLING DRUG-SENSING TRANSCRIPTIONAL ACTIVATOR SOXR"/>
    <property type="match status" value="1"/>
</dbReference>
<dbReference type="InterPro" id="IPR009061">
    <property type="entry name" value="DNA-bd_dom_put_sf"/>
</dbReference>
<dbReference type="GO" id="GO:0003677">
    <property type="term" value="F:DNA binding"/>
    <property type="evidence" value="ECO:0007669"/>
    <property type="project" value="UniProtKB-KW"/>
</dbReference>
<reference evidence="5" key="1">
    <citation type="submission" date="2016-10" db="EMBL/GenBank/DDBJ databases">
        <authorList>
            <person name="Varghese N."/>
            <person name="Submissions S."/>
        </authorList>
    </citation>
    <scope>NUCLEOTIDE SEQUENCE [LARGE SCALE GENOMIC DNA]</scope>
    <source>
        <strain evidence="5">SP</strain>
    </source>
</reference>
<dbReference type="CDD" id="cd01109">
    <property type="entry name" value="HTH_YyaN"/>
    <property type="match status" value="1"/>
</dbReference>
<evidence type="ECO:0000256" key="2">
    <source>
        <dbReference type="SAM" id="Coils"/>
    </source>
</evidence>
<keyword evidence="5" id="KW-1185">Reference proteome</keyword>
<evidence type="ECO:0000259" key="3">
    <source>
        <dbReference type="PROSITE" id="PS50937"/>
    </source>
</evidence>
<dbReference type="GO" id="GO:0003700">
    <property type="term" value="F:DNA-binding transcription factor activity"/>
    <property type="evidence" value="ECO:0007669"/>
    <property type="project" value="InterPro"/>
</dbReference>
<organism evidence="4 5">
    <name type="scientific">Evansella caseinilytica</name>
    <dbReference type="NCBI Taxonomy" id="1503961"/>
    <lineage>
        <taxon>Bacteria</taxon>
        <taxon>Bacillati</taxon>
        <taxon>Bacillota</taxon>
        <taxon>Bacilli</taxon>
        <taxon>Bacillales</taxon>
        <taxon>Bacillaceae</taxon>
        <taxon>Evansella</taxon>
    </lineage>
</organism>
<dbReference type="Pfam" id="PF13411">
    <property type="entry name" value="MerR_1"/>
    <property type="match status" value="1"/>
</dbReference>
<keyword evidence="2" id="KW-0175">Coiled coil</keyword>
<dbReference type="OrthoDB" id="9811174at2"/>
<dbReference type="AlphaFoldDB" id="A0A1H3UZ12"/>
<dbReference type="PANTHER" id="PTHR30204:SF98">
    <property type="entry name" value="HTH-TYPE TRANSCRIPTIONAL REGULATOR ADHR"/>
    <property type="match status" value="1"/>
</dbReference>